<protein>
    <submittedName>
        <fullName evidence="2">Uncharacterized protein</fullName>
    </submittedName>
</protein>
<evidence type="ECO:0000313" key="3">
    <source>
        <dbReference type="Proteomes" id="UP000281553"/>
    </source>
</evidence>
<gene>
    <name evidence="2" type="ORF">DILT_LOCUS17529</name>
</gene>
<dbReference type="AlphaFoldDB" id="A0A3P7NQT5"/>
<proteinExistence type="predicted"/>
<dbReference type="Proteomes" id="UP000281553">
    <property type="component" value="Unassembled WGS sequence"/>
</dbReference>
<dbReference type="EMBL" id="UYRU01092452">
    <property type="protein sequence ID" value="VDN38118.1"/>
    <property type="molecule type" value="Genomic_DNA"/>
</dbReference>
<keyword evidence="3" id="KW-1185">Reference proteome</keyword>
<reference evidence="2 3" key="1">
    <citation type="submission" date="2018-11" db="EMBL/GenBank/DDBJ databases">
        <authorList>
            <consortium name="Pathogen Informatics"/>
        </authorList>
    </citation>
    <scope>NUCLEOTIDE SEQUENCE [LARGE SCALE GENOMIC DNA]</scope>
</reference>
<name>A0A3P7NQT5_DIBLA</name>
<sequence>MKNYESEGLVPFCNACKSNILGEDAADIPTDTDENKALEEDAINSDAAMPDTIAVPATTQIENLENGGPPLVLPATEIDENEEWNTPKPANKKAELHEVPKASTSKISASASKASKETNNPTDRKKSLLFFNVPESDGLDAVIRVQHDSTEITKITLKMPDPSDGQVSIDRKKQRKAVDELKERHAAGEKDLRIKNFRVVRKRKSLFKPLLVMAQEALIAL</sequence>
<evidence type="ECO:0000256" key="1">
    <source>
        <dbReference type="SAM" id="MobiDB-lite"/>
    </source>
</evidence>
<feature type="region of interest" description="Disordered" evidence="1">
    <location>
        <begin position="61"/>
        <end position="122"/>
    </location>
</feature>
<evidence type="ECO:0000313" key="2">
    <source>
        <dbReference type="EMBL" id="VDN38118.1"/>
    </source>
</evidence>
<dbReference type="OrthoDB" id="6256962at2759"/>
<feature type="compositionally biased region" description="Low complexity" evidence="1">
    <location>
        <begin position="101"/>
        <end position="113"/>
    </location>
</feature>
<organism evidence="2 3">
    <name type="scientific">Dibothriocephalus latus</name>
    <name type="common">Fish tapeworm</name>
    <name type="synonym">Diphyllobothrium latum</name>
    <dbReference type="NCBI Taxonomy" id="60516"/>
    <lineage>
        <taxon>Eukaryota</taxon>
        <taxon>Metazoa</taxon>
        <taxon>Spiralia</taxon>
        <taxon>Lophotrochozoa</taxon>
        <taxon>Platyhelminthes</taxon>
        <taxon>Cestoda</taxon>
        <taxon>Eucestoda</taxon>
        <taxon>Diphyllobothriidea</taxon>
        <taxon>Diphyllobothriidae</taxon>
        <taxon>Dibothriocephalus</taxon>
    </lineage>
</organism>
<accession>A0A3P7NQT5</accession>